<protein>
    <recommendedName>
        <fullName evidence="4">Protein sleepless</fullName>
    </recommendedName>
</protein>
<evidence type="ECO:0000313" key="2">
    <source>
        <dbReference type="EMBL" id="CAL4095503.1"/>
    </source>
</evidence>
<dbReference type="EMBL" id="CAXKWB010009649">
    <property type="protein sequence ID" value="CAL4095503.1"/>
    <property type="molecule type" value="Genomic_DNA"/>
</dbReference>
<proteinExistence type="predicted"/>
<dbReference type="AlphaFoldDB" id="A0AAV2QP80"/>
<keyword evidence="1" id="KW-0732">Signal</keyword>
<accession>A0AAV2QP80</accession>
<evidence type="ECO:0000313" key="3">
    <source>
        <dbReference type="Proteomes" id="UP001497623"/>
    </source>
</evidence>
<organism evidence="2 3">
    <name type="scientific">Meganyctiphanes norvegica</name>
    <name type="common">Northern krill</name>
    <name type="synonym">Thysanopoda norvegica</name>
    <dbReference type="NCBI Taxonomy" id="48144"/>
    <lineage>
        <taxon>Eukaryota</taxon>
        <taxon>Metazoa</taxon>
        <taxon>Ecdysozoa</taxon>
        <taxon>Arthropoda</taxon>
        <taxon>Crustacea</taxon>
        <taxon>Multicrustacea</taxon>
        <taxon>Malacostraca</taxon>
        <taxon>Eumalacostraca</taxon>
        <taxon>Eucarida</taxon>
        <taxon>Euphausiacea</taxon>
        <taxon>Euphausiidae</taxon>
        <taxon>Meganyctiphanes</taxon>
    </lineage>
</organism>
<gene>
    <name evidence="2" type="ORF">MNOR_LOCUS15429</name>
</gene>
<comment type="caution">
    <text evidence="2">The sequence shown here is derived from an EMBL/GenBank/DDBJ whole genome shotgun (WGS) entry which is preliminary data.</text>
</comment>
<feature type="signal peptide" evidence="1">
    <location>
        <begin position="1"/>
        <end position="19"/>
    </location>
</feature>
<name>A0AAV2QP80_MEGNR</name>
<reference evidence="2 3" key="1">
    <citation type="submission" date="2024-05" db="EMBL/GenBank/DDBJ databases">
        <authorList>
            <person name="Wallberg A."/>
        </authorList>
    </citation>
    <scope>NUCLEOTIDE SEQUENCE [LARGE SCALE GENOMIC DNA]</scope>
</reference>
<dbReference type="Proteomes" id="UP001497623">
    <property type="component" value="Unassembled WGS sequence"/>
</dbReference>
<feature type="chain" id="PRO_5044010745" description="Protein sleepless" evidence="1">
    <location>
        <begin position="20"/>
        <end position="111"/>
    </location>
</feature>
<keyword evidence="3" id="KW-1185">Reference proteome</keyword>
<sequence length="111" mass="12098">MKLLLAAVALAALIHQGTSINCYYCTNNSAQPNPVDPNCSTPDYADPNFIHEWADADGCRTAVYTDGTVERGGAWGHPNGECHPGWDHTTCYCTGELCNNQFCDWADCENP</sequence>
<evidence type="ECO:0008006" key="4">
    <source>
        <dbReference type="Google" id="ProtNLM"/>
    </source>
</evidence>
<evidence type="ECO:0000256" key="1">
    <source>
        <dbReference type="SAM" id="SignalP"/>
    </source>
</evidence>